<evidence type="ECO:0000259" key="6">
    <source>
        <dbReference type="PROSITE" id="PS50123"/>
    </source>
</evidence>
<dbReference type="AlphaFoldDB" id="A0A2A4T468"/>
<dbReference type="Gene3D" id="3.40.50.150">
    <property type="entry name" value="Vaccinia Virus protein VP39"/>
    <property type="match status" value="1"/>
</dbReference>
<comment type="caution">
    <text evidence="7">The sequence shown here is derived from an EMBL/GenBank/DDBJ whole genome shotgun (WGS) entry which is preliminary data.</text>
</comment>
<dbReference type="PRINTS" id="PR00996">
    <property type="entry name" value="CHERMTFRASE"/>
</dbReference>
<dbReference type="Pfam" id="PF01739">
    <property type="entry name" value="CheR"/>
    <property type="match status" value="1"/>
</dbReference>
<dbReference type="InterPro" id="IPR050903">
    <property type="entry name" value="Bact_Chemotaxis_MeTrfase"/>
</dbReference>
<keyword evidence="4" id="KW-0808">Transferase</keyword>
<sequence length="283" mass="32351">MIEPLQQYEFEKLRDLLASVCGIVLKADQDYLVETRLTELANEIGVANFGELHRAIIMDESLLSQVVDLMTTNETLWFRDDSCWATLEHSILPSLIERLHQGQRNIRIWSAACSTGQEPYSLVILIREILEKQGRPDLLNRFELVGTDISNAALYLAQKGCYDPFTISRGMPDSRLAKHFSSQKKVWTISPEIRAKVKFQAFNLMDSFAVLGEFDLVLCRNVAIYFSEQFKKDLFRKITGILRPESFMLLGATESLLGIETDFKNMSYGNGLYYQIGKTKNNQ</sequence>
<dbReference type="Gene3D" id="1.10.155.10">
    <property type="entry name" value="Chemotaxis receptor methyltransferase CheR, N-terminal domain"/>
    <property type="match status" value="1"/>
</dbReference>
<feature type="domain" description="CheR-type methyltransferase" evidence="6">
    <location>
        <begin position="1"/>
        <end position="279"/>
    </location>
</feature>
<dbReference type="Pfam" id="PF03705">
    <property type="entry name" value="CheR_N"/>
    <property type="match status" value="1"/>
</dbReference>
<evidence type="ECO:0000313" key="8">
    <source>
        <dbReference type="Proteomes" id="UP000218113"/>
    </source>
</evidence>
<evidence type="ECO:0000256" key="5">
    <source>
        <dbReference type="ARBA" id="ARBA00022691"/>
    </source>
</evidence>
<dbReference type="EC" id="2.1.1.80" evidence="2"/>
<dbReference type="SUPFAM" id="SSF53335">
    <property type="entry name" value="S-adenosyl-L-methionine-dependent methyltransferases"/>
    <property type="match status" value="1"/>
</dbReference>
<gene>
    <name evidence="7" type="ORF">COB67_06440</name>
</gene>
<organism evidence="7 8">
    <name type="scientific">SAR324 cluster bacterium</name>
    <dbReference type="NCBI Taxonomy" id="2024889"/>
    <lineage>
        <taxon>Bacteria</taxon>
        <taxon>Deltaproteobacteria</taxon>
        <taxon>SAR324 cluster</taxon>
    </lineage>
</organism>
<dbReference type="PROSITE" id="PS50123">
    <property type="entry name" value="CHER"/>
    <property type="match status" value="1"/>
</dbReference>
<dbReference type="InterPro" id="IPR036804">
    <property type="entry name" value="CheR_N_sf"/>
</dbReference>
<name>A0A2A4T468_9DELT</name>
<dbReference type="InterPro" id="IPR022642">
    <property type="entry name" value="CheR_C"/>
</dbReference>
<dbReference type="Proteomes" id="UP000218113">
    <property type="component" value="Unassembled WGS sequence"/>
</dbReference>
<dbReference type="PANTHER" id="PTHR24422">
    <property type="entry name" value="CHEMOTAXIS PROTEIN METHYLTRANSFERASE"/>
    <property type="match status" value="1"/>
</dbReference>
<accession>A0A2A4T468</accession>
<comment type="catalytic activity">
    <reaction evidence="1">
        <text>L-glutamyl-[protein] + S-adenosyl-L-methionine = [protein]-L-glutamate 5-O-methyl ester + S-adenosyl-L-homocysteine</text>
        <dbReference type="Rhea" id="RHEA:24452"/>
        <dbReference type="Rhea" id="RHEA-COMP:10208"/>
        <dbReference type="Rhea" id="RHEA-COMP:10311"/>
        <dbReference type="ChEBI" id="CHEBI:29973"/>
        <dbReference type="ChEBI" id="CHEBI:57856"/>
        <dbReference type="ChEBI" id="CHEBI:59789"/>
        <dbReference type="ChEBI" id="CHEBI:82795"/>
        <dbReference type="EC" id="2.1.1.80"/>
    </reaction>
</comment>
<protein>
    <recommendedName>
        <fullName evidence="2">protein-glutamate O-methyltransferase</fullName>
        <ecNumber evidence="2">2.1.1.80</ecNumber>
    </recommendedName>
</protein>
<keyword evidence="5" id="KW-0949">S-adenosyl-L-methionine</keyword>
<evidence type="ECO:0000256" key="2">
    <source>
        <dbReference type="ARBA" id="ARBA00012534"/>
    </source>
</evidence>
<dbReference type="EMBL" id="NVSR01000034">
    <property type="protein sequence ID" value="PCI28416.1"/>
    <property type="molecule type" value="Genomic_DNA"/>
</dbReference>
<keyword evidence="3" id="KW-0489">Methyltransferase</keyword>
<dbReference type="InterPro" id="IPR029063">
    <property type="entry name" value="SAM-dependent_MTases_sf"/>
</dbReference>
<dbReference type="InterPro" id="IPR000780">
    <property type="entry name" value="CheR_MeTrfase"/>
</dbReference>
<dbReference type="GO" id="GO:0032259">
    <property type="term" value="P:methylation"/>
    <property type="evidence" value="ECO:0007669"/>
    <property type="project" value="UniProtKB-KW"/>
</dbReference>
<dbReference type="SMART" id="SM00138">
    <property type="entry name" value="MeTrc"/>
    <property type="match status" value="1"/>
</dbReference>
<reference evidence="8" key="1">
    <citation type="submission" date="2017-08" db="EMBL/GenBank/DDBJ databases">
        <title>A dynamic microbial community with high functional redundancy inhabits the cold, oxic subseafloor aquifer.</title>
        <authorList>
            <person name="Tully B.J."/>
            <person name="Wheat C.G."/>
            <person name="Glazer B.T."/>
            <person name="Huber J.A."/>
        </authorList>
    </citation>
    <scope>NUCLEOTIDE SEQUENCE [LARGE SCALE GENOMIC DNA]</scope>
</reference>
<evidence type="ECO:0000313" key="7">
    <source>
        <dbReference type="EMBL" id="PCI28416.1"/>
    </source>
</evidence>
<evidence type="ECO:0000256" key="3">
    <source>
        <dbReference type="ARBA" id="ARBA00022603"/>
    </source>
</evidence>
<evidence type="ECO:0000256" key="4">
    <source>
        <dbReference type="ARBA" id="ARBA00022679"/>
    </source>
</evidence>
<dbReference type="SUPFAM" id="SSF47757">
    <property type="entry name" value="Chemotaxis receptor methyltransferase CheR, N-terminal domain"/>
    <property type="match status" value="1"/>
</dbReference>
<proteinExistence type="predicted"/>
<evidence type="ECO:0000256" key="1">
    <source>
        <dbReference type="ARBA" id="ARBA00001541"/>
    </source>
</evidence>
<dbReference type="InterPro" id="IPR022641">
    <property type="entry name" value="CheR_N"/>
</dbReference>
<dbReference type="PANTHER" id="PTHR24422:SF21">
    <property type="entry name" value="CHEMOTAXIS PROTEIN METHYLTRANSFERASE 1"/>
    <property type="match status" value="1"/>
</dbReference>
<dbReference type="GO" id="GO:0008983">
    <property type="term" value="F:protein-glutamate O-methyltransferase activity"/>
    <property type="evidence" value="ECO:0007669"/>
    <property type="project" value="UniProtKB-EC"/>
</dbReference>